<feature type="compositionally biased region" description="Basic and acidic residues" evidence="2">
    <location>
        <begin position="1291"/>
        <end position="1307"/>
    </location>
</feature>
<feature type="domain" description="RRP12 HEAT" evidence="3">
    <location>
        <begin position="514"/>
        <end position="769"/>
    </location>
</feature>
<dbReference type="PANTHER" id="PTHR48287:SF1">
    <property type="entry name" value="ARM REPEAT SUPERFAMILY PROTEIN"/>
    <property type="match status" value="1"/>
</dbReference>
<feature type="region of interest" description="Disordered" evidence="2">
    <location>
        <begin position="1287"/>
        <end position="1341"/>
    </location>
</feature>
<reference evidence="6" key="1">
    <citation type="submission" date="2016-06" db="UniProtKB">
        <authorList>
            <consortium name="WormBaseParasite"/>
        </authorList>
    </citation>
    <scope>IDENTIFICATION</scope>
</reference>
<evidence type="ECO:0000313" key="5">
    <source>
        <dbReference type="Proteomes" id="UP000271087"/>
    </source>
</evidence>
<name>A0A182E7P8_ONCOC</name>
<sequence length="1407" mass="158986">MYACTSHLISALSHETTFIPYRLHPPRTPPSRKVVTRNNESPMTTTNNSAVQVLAREGCAESVVDKSTVSVTDLSDIVIYRRVTMKYRHRLKSRNANRHIAKGKSSESNPSITRHREAARAARIVQKMPLTSADENYNNKFNEEDAVLEQIPLHKMQIDDANETKSTRSNFSEISSAKSELSQFTSCTNPTFDSVHRIWRSGSLLQKEVLAVLAATAELIKDTNGSESDAEYFAALLTVIEVMPAVDESKLAAAAYLLGLVAKKIDKSVSRKCFSRAHQILENKLDMTQLDIALAKLIVTLGIILRQQDASIWQSSSIRVSLLKIEMFATHDKSLVRAAARRTLRIILNDPVMITSNGYHRGASDVGEVLIKQMEQSTVSATVDIDLLFRLLSLAENIMHKMPHSIFKKFAESAFALLCISDPGLRCAVFQCLQKILQQQPIDMTLPFNTNVLVIGLLRDFASKTMDPSVSCSWMEALCEAHLCLAMKDFAKSLATLKASLKPIFQTFDLGKDSVAQITYKVISRIIEHCVQSNEELASYSIDLCDEALNPRSTAVWRYVLRAERRIFEVCKGAISQESFEHVLKALAGLRNDINQYIISDIDLAVGAAIRYIGAENVLRVLPLELDPQNASTVTHFERSWLIPILRLNICNQSIAFALRYFLPLAHRLRKEAPSDVMGRKIFITISDQLWDLLPVLLNSATDFVQNFPHLAEILDKVLLEQQDLRLIVLSSLRSALRYVLQPDAIEAKKEVMRFFAYSFLRKLFVLYTVSNVTMESLEGVIGNSLKTLRCSILETVRLYMNLTPINVIDNFISLAVEKTQIKEMVLDQKIRILDLMAALVKKASISGLNSIFSVIHPWFISSEVALQKKAFRILEEIMKRMNDEAVADFFSSSVDEINNVLDQDLDSIAKSARAALIAVYYVKLSSLTSFKDAEIFEKKFLPRIIICLDKSHNVRTRSNALNCFVKLCQQLILFGSDESKGPSSVLHTVMDMIFDMLNPEELRSNEDSLEIVRSSTIALNIIAQKFTRILDASQLSRLIAHACSWIGDGRPVIRVLIIRLLRMLAKKLPDYTMRQYQELLLSAIFDGQLTANVTQKVRKANKLLLEVLVERYGVEILIARTNKLDWIKQLKAIAKIRLTILCCRRRQKHRSVKEMRNADISEEQDHDVISTTASARTAGADTIFNMLCDTDTENEAETDHESIGGRTRGSSLWLKNDDDEDMMDLLDRNKVLKNIATTRSDLLKNKKSQELNNNDNNDFKLAKDGRLIIENLDIDQQDKRKRKQLARLLDMPDKKLKKNSDSKSDSDSDYDNSNSNEIMNKNKSGWKPGGKGIHRNVCKSSADTTSANEFLKRRDAGDVRKKSKKYEPYIYIPINKRRGEKSELKTLIKGTKKGAVFGSKVKKMRR</sequence>
<evidence type="ECO:0000313" key="4">
    <source>
        <dbReference type="EMBL" id="VDK71521.1"/>
    </source>
</evidence>
<dbReference type="InterPro" id="IPR011989">
    <property type="entry name" value="ARM-like"/>
</dbReference>
<dbReference type="GO" id="GO:0005634">
    <property type="term" value="C:nucleus"/>
    <property type="evidence" value="ECO:0007669"/>
    <property type="project" value="UniProtKB-SubCell"/>
</dbReference>
<dbReference type="EMBL" id="UYRW01000851">
    <property type="protein sequence ID" value="VDK71521.1"/>
    <property type="molecule type" value="Genomic_DNA"/>
</dbReference>
<keyword evidence="5" id="KW-1185">Reference proteome</keyword>
<gene>
    <name evidence="4" type="ORF">NOO_LOCUS4042</name>
</gene>
<dbReference type="InterPro" id="IPR052087">
    <property type="entry name" value="RRP12"/>
</dbReference>
<dbReference type="SUPFAM" id="SSF48371">
    <property type="entry name" value="ARM repeat"/>
    <property type="match status" value="1"/>
</dbReference>
<evidence type="ECO:0000256" key="2">
    <source>
        <dbReference type="SAM" id="MobiDB-lite"/>
    </source>
</evidence>
<evidence type="ECO:0000313" key="6">
    <source>
        <dbReference type="WBParaSite" id="nOo.2.0.1.t04042-RA"/>
    </source>
</evidence>
<proteinExistence type="inferred from homology"/>
<dbReference type="InterPro" id="IPR012978">
    <property type="entry name" value="HEAT_RRP12"/>
</dbReference>
<feature type="region of interest" description="Disordered" evidence="2">
    <location>
        <begin position="22"/>
        <end position="46"/>
    </location>
</feature>
<dbReference type="STRING" id="42157.A0A182E7P8"/>
<feature type="compositionally biased region" description="Basic residues" evidence="2">
    <location>
        <begin position="93"/>
        <end position="102"/>
    </location>
</feature>
<feature type="region of interest" description="Disordered" evidence="2">
    <location>
        <begin position="93"/>
        <end position="117"/>
    </location>
</feature>
<reference evidence="4 5" key="2">
    <citation type="submission" date="2018-08" db="EMBL/GenBank/DDBJ databases">
        <authorList>
            <person name="Laetsch R D."/>
            <person name="Stevens L."/>
            <person name="Kumar S."/>
            <person name="Blaxter L. M."/>
        </authorList>
    </citation>
    <scope>NUCLEOTIDE SEQUENCE [LARGE SCALE GENOMIC DNA]</scope>
</reference>
<organism evidence="6">
    <name type="scientific">Onchocerca ochengi</name>
    <name type="common">Filarial nematode worm</name>
    <dbReference type="NCBI Taxonomy" id="42157"/>
    <lineage>
        <taxon>Eukaryota</taxon>
        <taxon>Metazoa</taxon>
        <taxon>Ecdysozoa</taxon>
        <taxon>Nematoda</taxon>
        <taxon>Chromadorea</taxon>
        <taxon>Rhabditida</taxon>
        <taxon>Spirurina</taxon>
        <taxon>Spiruromorpha</taxon>
        <taxon>Filarioidea</taxon>
        <taxon>Onchocercidae</taxon>
        <taxon>Onchocerca</taxon>
    </lineage>
</organism>
<accession>A0A182E7P8</accession>
<dbReference type="Pfam" id="PF08161">
    <property type="entry name" value="RRP12_HEAT"/>
    <property type="match status" value="1"/>
</dbReference>
<dbReference type="InterPro" id="IPR016024">
    <property type="entry name" value="ARM-type_fold"/>
</dbReference>
<dbReference type="Proteomes" id="UP000271087">
    <property type="component" value="Unassembled WGS sequence"/>
</dbReference>
<evidence type="ECO:0000256" key="1">
    <source>
        <dbReference type="ARBA" id="ARBA00007690"/>
    </source>
</evidence>
<protein>
    <submittedName>
        <fullName evidence="6">NUC173 domain-containing protein</fullName>
    </submittedName>
</protein>
<comment type="similarity">
    <text evidence="1">Belongs to the RRP12 family.</text>
</comment>
<evidence type="ECO:0000259" key="3">
    <source>
        <dbReference type="Pfam" id="PF08161"/>
    </source>
</evidence>
<dbReference type="Gene3D" id="1.25.10.10">
    <property type="entry name" value="Leucine-rich Repeat Variant"/>
    <property type="match status" value="1"/>
</dbReference>
<dbReference type="WBParaSite" id="nOo.2.0.1.t04042-RA">
    <property type="protein sequence ID" value="nOo.2.0.1.t04042-RA"/>
    <property type="gene ID" value="nOo.2.0.1.g04042"/>
</dbReference>
<dbReference type="OrthoDB" id="2192888at2759"/>
<feature type="compositionally biased region" description="Polar residues" evidence="2">
    <location>
        <begin position="36"/>
        <end position="46"/>
    </location>
</feature>
<dbReference type="PANTHER" id="PTHR48287">
    <property type="entry name" value="ARM REPEAT SUPERFAMILY PROTEIN"/>
    <property type="match status" value="1"/>
</dbReference>